<organism evidence="1 2">
    <name type="scientific">Gulosibacter chungangensis</name>
    <dbReference type="NCBI Taxonomy" id="979746"/>
    <lineage>
        <taxon>Bacteria</taxon>
        <taxon>Bacillati</taxon>
        <taxon>Actinomycetota</taxon>
        <taxon>Actinomycetes</taxon>
        <taxon>Micrococcales</taxon>
        <taxon>Microbacteriaceae</taxon>
        <taxon>Gulosibacter</taxon>
    </lineage>
</organism>
<dbReference type="RefSeq" id="WP_158052901.1">
    <property type="nucleotide sequence ID" value="NZ_WBKB01000007.1"/>
</dbReference>
<accession>A0A7J5B952</accession>
<evidence type="ECO:0008006" key="3">
    <source>
        <dbReference type="Google" id="ProtNLM"/>
    </source>
</evidence>
<dbReference type="OrthoDB" id="5119785at2"/>
<dbReference type="AlphaFoldDB" id="A0A7J5B952"/>
<proteinExistence type="predicted"/>
<dbReference type="Proteomes" id="UP000433493">
    <property type="component" value="Unassembled WGS sequence"/>
</dbReference>
<evidence type="ECO:0000313" key="1">
    <source>
        <dbReference type="EMBL" id="KAB1641951.1"/>
    </source>
</evidence>
<gene>
    <name evidence="1" type="ORF">F8O05_11575</name>
</gene>
<protein>
    <recommendedName>
        <fullName evidence="3">GNAT family N-acetyltransferase</fullName>
    </recommendedName>
</protein>
<keyword evidence="2" id="KW-1185">Reference proteome</keyword>
<reference evidence="1 2" key="1">
    <citation type="submission" date="2019-09" db="EMBL/GenBank/DDBJ databases">
        <title>Phylogeny of genus Pseudoclavibacter and closely related genus.</title>
        <authorList>
            <person name="Li Y."/>
        </authorList>
    </citation>
    <scope>NUCLEOTIDE SEQUENCE [LARGE SCALE GENOMIC DNA]</scope>
    <source>
        <strain evidence="1 2">KCTC 13959</strain>
    </source>
</reference>
<evidence type="ECO:0000313" key="2">
    <source>
        <dbReference type="Proteomes" id="UP000433493"/>
    </source>
</evidence>
<comment type="caution">
    <text evidence="1">The sequence shown here is derived from an EMBL/GenBank/DDBJ whole genome shotgun (WGS) entry which is preliminary data.</text>
</comment>
<sequence length="125" mass="13593">MTTLGAPFTDARALRTWQGLDQIQDLHAIVVERSGHLTGFAFATPQLSSLDGFLRLEVGAIFVEDMESDGTALEVLVGALNDHAAGLGATKLIWRIPSSSDVWMRMSRQFGTLTDFGTFEMPVHG</sequence>
<name>A0A7J5B952_9MICO</name>
<dbReference type="EMBL" id="WBKB01000007">
    <property type="protein sequence ID" value="KAB1641951.1"/>
    <property type="molecule type" value="Genomic_DNA"/>
</dbReference>